<keyword evidence="6 11" id="KW-0479">Metal-binding</keyword>
<comment type="subcellular location">
    <subcellularLocation>
        <location evidence="1">Cytoplasm</location>
    </subcellularLocation>
</comment>
<dbReference type="SUPFAM" id="SSF46785">
    <property type="entry name" value="Winged helix' DNA-binding domain"/>
    <property type="match status" value="1"/>
</dbReference>
<feature type="binding site" evidence="11">
    <location>
        <position position="137"/>
    </location>
    <ligand>
        <name>Zn(2+)</name>
        <dbReference type="ChEBI" id="CHEBI:29105"/>
    </ligand>
</feature>
<dbReference type="InterPro" id="IPR002481">
    <property type="entry name" value="FUR"/>
</dbReference>
<dbReference type="GO" id="GO:0000976">
    <property type="term" value="F:transcription cis-regulatory region binding"/>
    <property type="evidence" value="ECO:0007669"/>
    <property type="project" value="TreeGrafter"/>
</dbReference>
<feature type="binding site" evidence="12">
    <location>
        <position position="88"/>
    </location>
    <ligand>
        <name>Fe cation</name>
        <dbReference type="ChEBI" id="CHEBI:24875"/>
    </ligand>
</feature>
<dbReference type="InterPro" id="IPR043135">
    <property type="entry name" value="Fur_C"/>
</dbReference>
<dbReference type="EMBL" id="JACCBW010000001">
    <property type="protein sequence ID" value="NYE35345.1"/>
    <property type="molecule type" value="Genomic_DNA"/>
</dbReference>
<reference evidence="14 15" key="1">
    <citation type="submission" date="2020-07" db="EMBL/GenBank/DDBJ databases">
        <authorList>
            <person name="Partida-Martinez L."/>
            <person name="Huntemann M."/>
            <person name="Clum A."/>
            <person name="Wang J."/>
            <person name="Palaniappan K."/>
            <person name="Ritter S."/>
            <person name="Chen I.-M."/>
            <person name="Stamatis D."/>
            <person name="Reddy T."/>
            <person name="O'Malley R."/>
            <person name="Daum C."/>
            <person name="Shapiro N."/>
            <person name="Ivanova N."/>
            <person name="Kyrpides N."/>
            <person name="Woyke T."/>
        </authorList>
    </citation>
    <scope>NUCLEOTIDE SEQUENCE [LARGE SCALE GENOMIC DNA]</scope>
    <source>
        <strain evidence="14 15">AT2.17</strain>
    </source>
</reference>
<dbReference type="Proteomes" id="UP000549911">
    <property type="component" value="Unassembled WGS sequence"/>
</dbReference>
<evidence type="ECO:0000256" key="7">
    <source>
        <dbReference type="ARBA" id="ARBA00022833"/>
    </source>
</evidence>
<protein>
    <submittedName>
        <fullName evidence="14">Fur family ferric uptake transcriptional regulator</fullName>
    </submittedName>
</protein>
<keyword evidence="7 11" id="KW-0862">Zinc</keyword>
<evidence type="ECO:0000256" key="5">
    <source>
        <dbReference type="ARBA" id="ARBA00022491"/>
    </source>
</evidence>
<keyword evidence="9" id="KW-0238">DNA-binding</keyword>
<name>A0A7Y9GZS5_9ACTN</name>
<dbReference type="GO" id="GO:0003700">
    <property type="term" value="F:DNA-binding transcription factor activity"/>
    <property type="evidence" value="ECO:0007669"/>
    <property type="project" value="InterPro"/>
</dbReference>
<evidence type="ECO:0000256" key="2">
    <source>
        <dbReference type="ARBA" id="ARBA00007957"/>
    </source>
</evidence>
<evidence type="ECO:0000256" key="8">
    <source>
        <dbReference type="ARBA" id="ARBA00023015"/>
    </source>
</evidence>
<dbReference type="RefSeq" id="WP_179618011.1">
    <property type="nucleotide sequence ID" value="NZ_JACCBW010000001.1"/>
</dbReference>
<evidence type="ECO:0000256" key="9">
    <source>
        <dbReference type="ARBA" id="ARBA00023125"/>
    </source>
</evidence>
<comment type="subunit">
    <text evidence="3">Homodimer.</text>
</comment>
<dbReference type="FunFam" id="1.10.10.10:FF:000459">
    <property type="entry name" value="Ferric uptake regulation protein"/>
    <property type="match status" value="1"/>
</dbReference>
<comment type="cofactor">
    <cofactor evidence="11">
        <name>Zn(2+)</name>
        <dbReference type="ChEBI" id="CHEBI:29105"/>
    </cofactor>
    <text evidence="11">Binds 1 zinc ion per subunit.</text>
</comment>
<dbReference type="Gene3D" id="3.30.1490.190">
    <property type="match status" value="1"/>
</dbReference>
<proteinExistence type="inferred from homology"/>
<comment type="caution">
    <text evidence="14">The sequence shown here is derived from an EMBL/GenBank/DDBJ whole genome shotgun (WGS) entry which is preliminary data.</text>
</comment>
<evidence type="ECO:0000256" key="11">
    <source>
        <dbReference type="PIRSR" id="PIRSR602481-1"/>
    </source>
</evidence>
<dbReference type="GO" id="GO:1900376">
    <property type="term" value="P:regulation of secondary metabolite biosynthetic process"/>
    <property type="evidence" value="ECO:0007669"/>
    <property type="project" value="TreeGrafter"/>
</dbReference>
<dbReference type="GO" id="GO:0045892">
    <property type="term" value="P:negative regulation of DNA-templated transcription"/>
    <property type="evidence" value="ECO:0007669"/>
    <property type="project" value="TreeGrafter"/>
</dbReference>
<dbReference type="PANTHER" id="PTHR33202:SF2">
    <property type="entry name" value="FERRIC UPTAKE REGULATION PROTEIN"/>
    <property type="match status" value="1"/>
</dbReference>
<evidence type="ECO:0000256" key="3">
    <source>
        <dbReference type="ARBA" id="ARBA00011738"/>
    </source>
</evidence>
<feature type="binding site" evidence="11">
    <location>
        <position position="97"/>
    </location>
    <ligand>
        <name>Zn(2+)</name>
        <dbReference type="ChEBI" id="CHEBI:29105"/>
    </ligand>
</feature>
<dbReference type="GO" id="GO:0008270">
    <property type="term" value="F:zinc ion binding"/>
    <property type="evidence" value="ECO:0007669"/>
    <property type="project" value="TreeGrafter"/>
</dbReference>
<dbReference type="CDD" id="cd07153">
    <property type="entry name" value="Fur_like"/>
    <property type="match status" value="1"/>
</dbReference>
<evidence type="ECO:0000256" key="1">
    <source>
        <dbReference type="ARBA" id="ARBA00004496"/>
    </source>
</evidence>
<dbReference type="Pfam" id="PF01475">
    <property type="entry name" value="FUR"/>
    <property type="match status" value="1"/>
</dbReference>
<feature type="binding site" evidence="12">
    <location>
        <position position="126"/>
    </location>
    <ligand>
        <name>Fe cation</name>
        <dbReference type="ChEBI" id="CHEBI:24875"/>
    </ligand>
</feature>
<dbReference type="InterPro" id="IPR036388">
    <property type="entry name" value="WH-like_DNA-bd_sf"/>
</dbReference>
<keyword evidence="4" id="KW-0963">Cytoplasm</keyword>
<feature type="binding site" evidence="11">
    <location>
        <position position="94"/>
    </location>
    <ligand>
        <name>Zn(2+)</name>
        <dbReference type="ChEBI" id="CHEBI:29105"/>
    </ligand>
</feature>
<feature type="region of interest" description="Disordered" evidence="13">
    <location>
        <begin position="1"/>
        <end position="20"/>
    </location>
</feature>
<keyword evidence="8" id="KW-0805">Transcription regulation</keyword>
<keyword evidence="10" id="KW-0804">Transcription</keyword>
<feature type="binding site" evidence="11">
    <location>
        <position position="134"/>
    </location>
    <ligand>
        <name>Zn(2+)</name>
        <dbReference type="ChEBI" id="CHEBI:29105"/>
    </ligand>
</feature>
<dbReference type="InterPro" id="IPR036390">
    <property type="entry name" value="WH_DNA-bd_sf"/>
</dbReference>
<organism evidence="14 15">
    <name type="scientific">Nocardioides cavernae</name>
    <dbReference type="NCBI Taxonomy" id="1921566"/>
    <lineage>
        <taxon>Bacteria</taxon>
        <taxon>Bacillati</taxon>
        <taxon>Actinomycetota</taxon>
        <taxon>Actinomycetes</taxon>
        <taxon>Propionibacteriales</taxon>
        <taxon>Nocardioidaceae</taxon>
        <taxon>Nocardioides</taxon>
    </lineage>
</organism>
<keyword evidence="15" id="KW-1185">Reference proteome</keyword>
<evidence type="ECO:0000256" key="10">
    <source>
        <dbReference type="ARBA" id="ARBA00023163"/>
    </source>
</evidence>
<accession>A0A7Y9GZS5</accession>
<evidence type="ECO:0000256" key="13">
    <source>
        <dbReference type="SAM" id="MobiDB-lite"/>
    </source>
</evidence>
<keyword evidence="12" id="KW-0408">Iron</keyword>
<feature type="binding site" evidence="12">
    <location>
        <position position="109"/>
    </location>
    <ligand>
        <name>Fe cation</name>
        <dbReference type="ChEBI" id="CHEBI:24875"/>
    </ligand>
</feature>
<comment type="similarity">
    <text evidence="2">Belongs to the Fur family.</text>
</comment>
<evidence type="ECO:0000256" key="6">
    <source>
        <dbReference type="ARBA" id="ARBA00022723"/>
    </source>
</evidence>
<dbReference type="Gene3D" id="1.10.10.10">
    <property type="entry name" value="Winged helix-like DNA-binding domain superfamily/Winged helix DNA-binding domain"/>
    <property type="match status" value="1"/>
</dbReference>
<dbReference type="AlphaFoldDB" id="A0A7Y9GZS5"/>
<sequence length="142" mass="15523">MPTETAPRAFGEKGRRDTRQRRALRDHLAATDAFTSAQQVYDDLRASGDRVGLATVYRTLQAMADAGEVDTLRTDDGETLFRKCGPRHHHHLVCRSCGVTIEIDGPSVERWASKAADDHGFSDVTHVVELFGLCPACTKAAG</sequence>
<evidence type="ECO:0000313" key="14">
    <source>
        <dbReference type="EMBL" id="NYE35345.1"/>
    </source>
</evidence>
<keyword evidence="5" id="KW-0678">Repressor</keyword>
<gene>
    <name evidence="14" type="ORF">F4692_000449</name>
</gene>
<evidence type="ECO:0000313" key="15">
    <source>
        <dbReference type="Proteomes" id="UP000549911"/>
    </source>
</evidence>
<comment type="cofactor">
    <cofactor evidence="12">
        <name>Mn(2+)</name>
        <dbReference type="ChEBI" id="CHEBI:29035"/>
    </cofactor>
    <cofactor evidence="12">
        <name>Fe(2+)</name>
        <dbReference type="ChEBI" id="CHEBI:29033"/>
    </cofactor>
    <text evidence="12">Binds 1 Mn(2+) or Fe(2+) ion per subunit.</text>
</comment>
<evidence type="ECO:0000256" key="4">
    <source>
        <dbReference type="ARBA" id="ARBA00022490"/>
    </source>
</evidence>
<dbReference type="GO" id="GO:0005829">
    <property type="term" value="C:cytosol"/>
    <property type="evidence" value="ECO:0007669"/>
    <property type="project" value="TreeGrafter"/>
</dbReference>
<dbReference type="PANTHER" id="PTHR33202">
    <property type="entry name" value="ZINC UPTAKE REGULATION PROTEIN"/>
    <property type="match status" value="1"/>
</dbReference>
<evidence type="ECO:0000256" key="12">
    <source>
        <dbReference type="PIRSR" id="PIRSR602481-2"/>
    </source>
</evidence>
<reference evidence="14 15" key="2">
    <citation type="submission" date="2020-08" db="EMBL/GenBank/DDBJ databases">
        <title>The Agave Microbiome: Exploring the role of microbial communities in plant adaptations to desert environments.</title>
        <authorList>
            <person name="Partida-Martinez L.P."/>
        </authorList>
    </citation>
    <scope>NUCLEOTIDE SEQUENCE [LARGE SCALE GENOMIC DNA]</scope>
    <source>
        <strain evidence="14 15">AT2.17</strain>
    </source>
</reference>